<dbReference type="FunFam" id="1.25.40.730:FF:000002">
    <property type="entry name" value="Clathrin heavy chain"/>
    <property type="match status" value="1"/>
</dbReference>
<dbReference type="Pfam" id="PF09268">
    <property type="entry name" value="Clathrin-link"/>
    <property type="match status" value="1"/>
</dbReference>
<dbReference type="Proteomes" id="UP001209540">
    <property type="component" value="Unassembled WGS sequence"/>
</dbReference>
<dbReference type="Gene3D" id="2.130.10.110">
    <property type="entry name" value="Clathrin heavy-chain terminal domain"/>
    <property type="match status" value="1"/>
</dbReference>
<dbReference type="FunFam" id="1.25.40.10:FF:000082">
    <property type="entry name" value="Clathrin heavy chain"/>
    <property type="match status" value="1"/>
</dbReference>
<dbReference type="GO" id="GO:0030479">
    <property type="term" value="C:actin cortical patch"/>
    <property type="evidence" value="ECO:0007669"/>
    <property type="project" value="TreeGrafter"/>
</dbReference>
<dbReference type="GO" id="GO:0006898">
    <property type="term" value="P:receptor-mediated endocytosis"/>
    <property type="evidence" value="ECO:0007669"/>
    <property type="project" value="TreeGrafter"/>
</dbReference>
<keyword evidence="3 6" id="KW-0472">Membrane</keyword>
<comment type="function">
    <text evidence="6">Clathrin is the major protein of the polyhedral coat of coated pits and vesicles.</text>
</comment>
<sequence length="1683" mass="191656">MSEPLPIKFQEHAQLQSLGVNAASIGFNTLTMESDRFICVREQVNNTNQVVIIDLANDNQVMRRPITADSVIMHPTTKVMALKAARQLQVFNLELKSKLKSHVMQEDVVFWKWLDVKTIGLVTEKSVYHWSIEGESAPTKIFDRSQPLEGCQIINYRASSDHKWFVLVGISAQQGRVAGSMQLYSKDRGVSQYIEGHAAAFAELKIDDAPHPTKLFTFVVRTGTGAAKLQVIEVDHPEGNPPFQKKAVEVFFPPEAQSDFPVAMQVSHKFGIVYMVTKMGFIHLYDLESGTCIYMNRISSETIFVTAEHEASGGIIGVNKKGQVLSVSLDESTIIPYIINTLNNTELALKLASRGGLSGADDIYIQRFNQLFSSGAYGESAKVAANSPRGILRTTETIERFRQIPAQQGQISPILQYFGILLEKGGLNKYESLELAKPILTQNRKPLLEKWLKEDKLECSEELGDFVKQYDATLATSVYLRANVPQKVVLCFAESKQYDKILAYAKQVGYTPDYVSLLHNIARVDPDKAADFAAGLVNDENGPLIDPVKVVDVFASQNMIQQATSFLLDYLKSNREEDAALQTRVLEMNLIHAPQVADAILGTGMLTHYDRVAIGNLCEKAGLYQRALEHYTDIHDIKRIIPHTHTMNAEWLVNYFGTLSVDQTLDCLKEMLSNNLRQNLQVVVQIAIKYSEQLQPHNLIDLFESYKCNEGLYYYLGSIVNVSQDPLVHFKYIQASCRTGNVREAERICRESNYYDAEKVKNFLKEAKLSDQLPLIIVCDRFNFVHDLVLYLYHNNLQNFIETYVQKVNPSRTPEVIGGLLDVGCDEDVIKNLLLSVTGEVPVGKLCEEVEQRNRLKLLLPWLNMKVTNGSTDTEVYNALAKIYIDTNNNPEPFLKENEYYEPRIIGKYCEKRDPYLAYICYEKGQCDYELVHITNENSMFKHQARYLVHRRDQPLWAYVLQENNEHRRALIDQIVAAALPECTDPDDVSATVKAFMAADLPNELIELLEKIVLENSAFSDNKTLQNLLIFTAVKADPTRVMDYVGRLDNFDAPDVAEVCIGENLYEEAFAIFKKHNVNGNAMDVLIDKINDLDRAYEFAERCDQPDVWSKLAKAQLDNMRIKDSIDSYIRAGDMSNYMEVTRHAEMDDKYEDLVRYLQMARKQSREPYIETELLFAYAKTDRLSDLEDFIASPNIANIQQVGDRCFQSHLFEAAKILFSSISNHGSLATTLIQLKDYQGAVDCARKASSTKVWKEVNAECILQREFRLAQICGLHIIVHAEELEELVQVYERNGYFDELIRLLEAGLGLERAHMGMFTELAVLYAKYAPEKMMEHLKLFVSRINIPKVIRACTDGHLWRELVFLYVHYDEFDNAVTAMMDHASDSWEHSAFKEIIVKVSNVELYYKSLRFYLNEQPTLLNDLLAVMVPRINHTRVVQLFEKSDNIPLIRTYLVSVQEVNNKAVNSALNELYIEEEDHESLRDSIDQHDNIDPLDIAQRLQEHELLEFRRIAAHLYKKNRRWRQSIALSKQDQLFKDAMETAAESKDGEVAEELLQYFIEVGKRECFAAMLYTCYDLMRPDVVMELAWRHGLKDFAMPYMINMMREQFTKIDVLGKDVEQLKEKMAKQEENEEAAAAAPALGAGMGNPLMLTAGSMQQQSPMMTGATNFTTMTPPNGQQFGGF</sequence>
<dbReference type="InterPro" id="IPR016341">
    <property type="entry name" value="Clathrin_heavy_chain"/>
</dbReference>
<dbReference type="GO" id="GO:0071439">
    <property type="term" value="C:clathrin complex"/>
    <property type="evidence" value="ECO:0007669"/>
    <property type="project" value="InterPro"/>
</dbReference>
<feature type="repeat" description="CHCR" evidence="7">
    <location>
        <begin position="834"/>
        <end position="973"/>
    </location>
</feature>
<dbReference type="InterPro" id="IPR000547">
    <property type="entry name" value="Clathrin_H-chain/VPS_repeat"/>
</dbReference>
<dbReference type="Gene3D" id="1.25.40.730">
    <property type="match status" value="1"/>
</dbReference>
<evidence type="ECO:0000313" key="11">
    <source>
        <dbReference type="Proteomes" id="UP001209540"/>
    </source>
</evidence>
<evidence type="ECO:0000256" key="2">
    <source>
        <dbReference type="ARBA" id="ARBA00022737"/>
    </source>
</evidence>
<evidence type="ECO:0000256" key="1">
    <source>
        <dbReference type="ARBA" id="ARBA00009535"/>
    </source>
</evidence>
<keyword evidence="8" id="KW-0175">Coiled coil</keyword>
<evidence type="ECO:0000256" key="6">
    <source>
        <dbReference type="PIRNR" id="PIRNR002290"/>
    </source>
</evidence>
<feature type="repeat" description="CHCR" evidence="7">
    <location>
        <begin position="538"/>
        <end position="684"/>
    </location>
</feature>
<comment type="similarity">
    <text evidence="1 6">Belongs to the clathrin heavy chain family.</text>
</comment>
<evidence type="ECO:0000256" key="8">
    <source>
        <dbReference type="SAM" id="Coils"/>
    </source>
</evidence>
<evidence type="ECO:0000256" key="4">
    <source>
        <dbReference type="ARBA" id="ARBA00023176"/>
    </source>
</evidence>
<dbReference type="GO" id="GO:0005198">
    <property type="term" value="F:structural molecule activity"/>
    <property type="evidence" value="ECO:0007669"/>
    <property type="project" value="InterPro"/>
</dbReference>
<dbReference type="GO" id="GO:0006895">
    <property type="term" value="P:Golgi to endosome transport"/>
    <property type="evidence" value="ECO:0007669"/>
    <property type="project" value="TreeGrafter"/>
</dbReference>
<dbReference type="InterPro" id="IPR016024">
    <property type="entry name" value="ARM-type_fold"/>
</dbReference>
<reference evidence="10" key="2">
    <citation type="submission" date="2023-02" db="EMBL/GenBank/DDBJ databases">
        <authorList>
            <consortium name="DOE Joint Genome Institute"/>
            <person name="Mondo S.J."/>
            <person name="Chang Y."/>
            <person name="Wang Y."/>
            <person name="Ahrendt S."/>
            <person name="Andreopoulos W."/>
            <person name="Barry K."/>
            <person name="Beard J."/>
            <person name="Benny G.L."/>
            <person name="Blankenship S."/>
            <person name="Bonito G."/>
            <person name="Cuomo C."/>
            <person name="Desiro A."/>
            <person name="Gervers K.A."/>
            <person name="Hundley H."/>
            <person name="Kuo A."/>
            <person name="LaButti K."/>
            <person name="Lang B.F."/>
            <person name="Lipzen A."/>
            <person name="O'Donnell K."/>
            <person name="Pangilinan J."/>
            <person name="Reynolds N."/>
            <person name="Sandor L."/>
            <person name="Smith M.W."/>
            <person name="Tsang A."/>
            <person name="Grigoriev I.V."/>
            <person name="Stajich J.E."/>
            <person name="Spatafora J.W."/>
        </authorList>
    </citation>
    <scope>NUCLEOTIDE SEQUENCE</scope>
    <source>
        <strain evidence="10">RSA 2281</strain>
    </source>
</reference>
<evidence type="ECO:0000259" key="9">
    <source>
        <dbReference type="Pfam" id="PF09268"/>
    </source>
</evidence>
<comment type="subcellular location">
    <subcellularLocation>
        <location evidence="6">Cytoplasmic vesicle membrane</location>
        <topology evidence="6">Peripheral membrane protein</topology>
        <orientation evidence="6">Cytoplasmic side</orientation>
    </subcellularLocation>
    <subcellularLocation>
        <location evidence="6">Membrane</location>
        <location evidence="6">Coated pit</location>
        <topology evidence="6">Peripheral membrane protein</topology>
        <orientation evidence="6">Cytoplasmic side</orientation>
    </subcellularLocation>
</comment>
<dbReference type="FunFam" id="1.25.40.10:FF:000002">
    <property type="entry name" value="Clathrin heavy chain"/>
    <property type="match status" value="1"/>
</dbReference>
<name>A0AAD5JS04_9FUNG</name>
<feature type="coiled-coil region" evidence="8">
    <location>
        <begin position="1611"/>
        <end position="1638"/>
    </location>
</feature>
<feature type="repeat" description="CHCR" evidence="7">
    <location>
        <begin position="687"/>
        <end position="829"/>
    </location>
</feature>
<evidence type="ECO:0000256" key="7">
    <source>
        <dbReference type="PROSITE-ProRule" id="PRU01006"/>
    </source>
</evidence>
<comment type="caution">
    <text evidence="10">The sequence shown here is derived from an EMBL/GenBank/DDBJ whole genome shotgun (WGS) entry which is preliminary data.</text>
</comment>
<dbReference type="InterPro" id="IPR011990">
    <property type="entry name" value="TPR-like_helical_dom_sf"/>
</dbReference>
<dbReference type="GO" id="GO:0005829">
    <property type="term" value="C:cytosol"/>
    <property type="evidence" value="ECO:0007669"/>
    <property type="project" value="GOC"/>
</dbReference>
<dbReference type="FunFam" id="1.25.40.10:FF:000001">
    <property type="entry name" value="Clathrin heavy chain"/>
    <property type="match status" value="1"/>
</dbReference>
<feature type="repeat" description="CHCR" evidence="7">
    <location>
        <begin position="980"/>
        <end position="1125"/>
    </location>
</feature>
<dbReference type="PANTHER" id="PTHR10292">
    <property type="entry name" value="CLATHRIN HEAVY CHAIN RELATED"/>
    <property type="match status" value="1"/>
</dbReference>
<dbReference type="SUPFAM" id="SSF48371">
    <property type="entry name" value="ARM repeat"/>
    <property type="match status" value="6"/>
</dbReference>
<gene>
    <name evidence="10" type="ORF">BDA99DRAFT_563473</name>
</gene>
<dbReference type="Pfam" id="PF13838">
    <property type="entry name" value="Clathrin_H_link"/>
    <property type="match status" value="1"/>
</dbReference>
<dbReference type="FunFam" id="1.25.40.10:FF:000005">
    <property type="entry name" value="Clathrin heavy chain"/>
    <property type="match status" value="1"/>
</dbReference>
<feature type="domain" description="Clathrin heavy chain linker core motif" evidence="9">
    <location>
        <begin position="331"/>
        <end position="354"/>
    </location>
</feature>
<evidence type="ECO:0000256" key="5">
    <source>
        <dbReference type="ARBA" id="ARBA00023329"/>
    </source>
</evidence>
<dbReference type="EMBL" id="JAIXMP010000029">
    <property type="protein sequence ID" value="KAI9251762.1"/>
    <property type="molecule type" value="Genomic_DNA"/>
</dbReference>
<dbReference type="GO" id="GO:0030130">
    <property type="term" value="C:clathrin coat of trans-Golgi network vesicle"/>
    <property type="evidence" value="ECO:0007669"/>
    <property type="project" value="InterPro"/>
</dbReference>
<feature type="repeat" description="CHCR" evidence="7">
    <location>
        <begin position="1129"/>
        <end position="1270"/>
    </location>
</feature>
<feature type="repeat" description="CHCR" evidence="7">
    <location>
        <begin position="1424"/>
        <end position="1567"/>
    </location>
</feature>
<dbReference type="FunFam" id="2.130.10.110:FF:000003">
    <property type="entry name" value="Clathrin heavy chain"/>
    <property type="match status" value="1"/>
</dbReference>
<dbReference type="SUPFAM" id="SSF50989">
    <property type="entry name" value="Clathrin heavy-chain terminal domain"/>
    <property type="match status" value="1"/>
</dbReference>
<dbReference type="GO" id="GO:0030132">
    <property type="term" value="C:clathrin coat of coated pit"/>
    <property type="evidence" value="ECO:0007669"/>
    <property type="project" value="InterPro"/>
</dbReference>
<organism evidence="10 11">
    <name type="scientific">Phascolomyces articulosus</name>
    <dbReference type="NCBI Taxonomy" id="60185"/>
    <lineage>
        <taxon>Eukaryota</taxon>
        <taxon>Fungi</taxon>
        <taxon>Fungi incertae sedis</taxon>
        <taxon>Mucoromycota</taxon>
        <taxon>Mucoromycotina</taxon>
        <taxon>Mucoromycetes</taxon>
        <taxon>Mucorales</taxon>
        <taxon>Lichtheimiaceae</taxon>
        <taxon>Phascolomyces</taxon>
    </lineage>
</organism>
<dbReference type="InterPro" id="IPR015348">
    <property type="entry name" value="Clathrin_H-chain_linker_core"/>
</dbReference>
<dbReference type="GO" id="GO:0006886">
    <property type="term" value="P:intracellular protein transport"/>
    <property type="evidence" value="ECO:0007669"/>
    <property type="project" value="UniProtKB-UniRule"/>
</dbReference>
<dbReference type="InterPro" id="IPR016025">
    <property type="entry name" value="Clathrin_H-chain_N"/>
</dbReference>
<dbReference type="SMART" id="SM00299">
    <property type="entry name" value="CLH"/>
    <property type="match status" value="7"/>
</dbReference>
<dbReference type="GO" id="GO:0032051">
    <property type="term" value="F:clathrin light chain binding"/>
    <property type="evidence" value="ECO:0007669"/>
    <property type="project" value="InterPro"/>
</dbReference>
<dbReference type="PANTHER" id="PTHR10292:SF1">
    <property type="entry name" value="CLATHRIN HEAVY CHAIN"/>
    <property type="match status" value="1"/>
</dbReference>
<dbReference type="Pfam" id="PF01394">
    <property type="entry name" value="Clathrin_propel"/>
    <property type="match status" value="4"/>
</dbReference>
<dbReference type="Gene3D" id="1.25.40.10">
    <property type="entry name" value="Tetratricopeptide repeat domain"/>
    <property type="match status" value="4"/>
</dbReference>
<dbReference type="PROSITE" id="PS50236">
    <property type="entry name" value="CHCR"/>
    <property type="match status" value="7"/>
</dbReference>
<dbReference type="InterPro" id="IPR055358">
    <property type="entry name" value="CHCR"/>
</dbReference>
<dbReference type="Pfam" id="PF00637">
    <property type="entry name" value="Clathrin"/>
    <property type="match status" value="7"/>
</dbReference>
<keyword evidence="11" id="KW-1185">Reference proteome</keyword>
<protein>
    <recommendedName>
        <fullName evidence="6">Clathrin heavy chain</fullName>
    </recommendedName>
</protein>
<evidence type="ECO:0000256" key="3">
    <source>
        <dbReference type="ARBA" id="ARBA00023136"/>
    </source>
</evidence>
<reference evidence="10" key="1">
    <citation type="journal article" date="2022" name="IScience">
        <title>Evolution of zygomycete secretomes and the origins of terrestrial fungal ecologies.</title>
        <authorList>
            <person name="Chang Y."/>
            <person name="Wang Y."/>
            <person name="Mondo S."/>
            <person name="Ahrendt S."/>
            <person name="Andreopoulos W."/>
            <person name="Barry K."/>
            <person name="Beard J."/>
            <person name="Benny G.L."/>
            <person name="Blankenship S."/>
            <person name="Bonito G."/>
            <person name="Cuomo C."/>
            <person name="Desiro A."/>
            <person name="Gervers K.A."/>
            <person name="Hundley H."/>
            <person name="Kuo A."/>
            <person name="LaButti K."/>
            <person name="Lang B.F."/>
            <person name="Lipzen A."/>
            <person name="O'Donnell K."/>
            <person name="Pangilinan J."/>
            <person name="Reynolds N."/>
            <person name="Sandor L."/>
            <person name="Smith M.E."/>
            <person name="Tsang A."/>
            <person name="Grigoriev I.V."/>
            <person name="Stajich J.E."/>
            <person name="Spatafora J.W."/>
        </authorList>
    </citation>
    <scope>NUCLEOTIDE SEQUENCE</scope>
    <source>
        <strain evidence="10">RSA 2281</strain>
    </source>
</reference>
<accession>A0AAD5JS04</accession>
<dbReference type="PIRSF" id="PIRSF002290">
    <property type="entry name" value="Clathrin_H_chain"/>
    <property type="match status" value="1"/>
</dbReference>
<dbReference type="InterPro" id="IPR022365">
    <property type="entry name" value="Clathrin_H-chain_propeller_rpt"/>
</dbReference>
<proteinExistence type="inferred from homology"/>
<evidence type="ECO:0000313" key="10">
    <source>
        <dbReference type="EMBL" id="KAI9251762.1"/>
    </source>
</evidence>
<feature type="repeat" description="CHCR" evidence="7">
    <location>
        <begin position="1275"/>
        <end position="1421"/>
    </location>
</feature>
<keyword evidence="4 6" id="KW-0168">Coated pit</keyword>
<keyword evidence="2" id="KW-0677">Repeat</keyword>
<keyword evidence="5 6" id="KW-0968">Cytoplasmic vesicle</keyword>